<feature type="region of interest" description="Disordered" evidence="1">
    <location>
        <begin position="605"/>
        <end position="629"/>
    </location>
</feature>
<dbReference type="Proteomes" id="UP001254608">
    <property type="component" value="Unassembled WGS sequence"/>
</dbReference>
<dbReference type="Gene3D" id="3.60.21.70">
    <property type="entry name" value="PhoD-like phosphatase"/>
    <property type="match status" value="1"/>
</dbReference>
<dbReference type="InterPro" id="IPR032093">
    <property type="entry name" value="PhoD_N"/>
</dbReference>
<dbReference type="RefSeq" id="WP_311363818.1">
    <property type="nucleotide sequence ID" value="NZ_JAVRIC010000003.1"/>
</dbReference>
<dbReference type="InterPro" id="IPR038607">
    <property type="entry name" value="PhoD-like_sf"/>
</dbReference>
<dbReference type="Pfam" id="PF16655">
    <property type="entry name" value="PhoD_N"/>
    <property type="match status" value="1"/>
</dbReference>
<evidence type="ECO:0000313" key="4">
    <source>
        <dbReference type="EMBL" id="MDT0496428.1"/>
    </source>
</evidence>
<dbReference type="InterPro" id="IPR006311">
    <property type="entry name" value="TAT_signal"/>
</dbReference>
<name>A0ABU2WEY9_9GAMM</name>
<dbReference type="InterPro" id="IPR029052">
    <property type="entry name" value="Metallo-depent_PP-like"/>
</dbReference>
<dbReference type="InterPro" id="IPR018946">
    <property type="entry name" value="PhoD-like_MPP"/>
</dbReference>
<keyword evidence="5" id="KW-1185">Reference proteome</keyword>
<evidence type="ECO:0000259" key="2">
    <source>
        <dbReference type="Pfam" id="PF09423"/>
    </source>
</evidence>
<comment type="caution">
    <text evidence="4">The sequence shown here is derived from an EMBL/GenBank/DDBJ whole genome shotgun (WGS) entry which is preliminary data.</text>
</comment>
<sequence>MSPPIDRRGFIRASTALGAYAALGGLSACGDSADAPADAAPVVDFVPPPDWDYPAAVELLPFGHGVASGDPLADRVILWTRVTVPDARGWAVADPQGLTEIAVDWLVATDPALNDIVSRGTVKTDRGLDWTVKVDVAGLRSATTYYYAFAALGHRSITGRTRTAPAPGDAVAELRIAHAACSSYWSMDFHAYARIAERDDLDLFCHAGDHVYDYPDDKQWYRARKDVFDPEYVDFRDWRNADECGRRYALYYADPDLLEAHQSVAFAVMPDQHDVDEATDPDTGIEFTRAEAARVFWLWTPSRPPLPDGSGEFGPPPSPDTNIAHVAREAAELFHRYLPYGDLADVILIDLRRHGDPAAPSEMGKLLGESQAAWLQRVLLESKEQRGAVQRVIVNQINMAQLLLFTAPLPGLFETLGLNPNGPELYSSGWGEYPAARDELYGFLRDNGIIDNLVMSGDSHGWFADDLVETAGLPAYNPVNGGGTLGVVGVEIVPSAIGRASGVEVVAGALHAAAHGGQPPYADYETYARVYLPLATPIMVLVEDAARLVNPQLRYFNWRTYGYALAHLTAEALVCELWEVPGPQTSPEQTLLRQFVSQVGAPHLETVASPQPTQGSRRAPAPATAHRGA</sequence>
<dbReference type="Pfam" id="PF09423">
    <property type="entry name" value="PhoD"/>
    <property type="match status" value="1"/>
</dbReference>
<organism evidence="4 5">
    <name type="scientific">Banduia mediterranea</name>
    <dbReference type="NCBI Taxonomy" id="3075609"/>
    <lineage>
        <taxon>Bacteria</taxon>
        <taxon>Pseudomonadati</taxon>
        <taxon>Pseudomonadota</taxon>
        <taxon>Gammaproteobacteria</taxon>
        <taxon>Nevskiales</taxon>
        <taxon>Algiphilaceae</taxon>
        <taxon>Banduia</taxon>
    </lineage>
</organism>
<feature type="domain" description="Phospholipase D N-terminal" evidence="3">
    <location>
        <begin position="64"/>
        <end position="163"/>
    </location>
</feature>
<reference evidence="4 5" key="1">
    <citation type="submission" date="2023-09" db="EMBL/GenBank/DDBJ databases">
        <authorList>
            <person name="Rey-Velasco X."/>
        </authorList>
    </citation>
    <scope>NUCLEOTIDE SEQUENCE [LARGE SCALE GENOMIC DNA]</scope>
    <source>
        <strain evidence="4 5">W345</strain>
    </source>
</reference>
<dbReference type="PROSITE" id="PS51257">
    <property type="entry name" value="PROKAR_LIPOPROTEIN"/>
    <property type="match status" value="1"/>
</dbReference>
<protein>
    <submittedName>
        <fullName evidence="4">Alkaline phosphatase D family protein</fullName>
    </submittedName>
</protein>
<dbReference type="PANTHER" id="PTHR43606:SF2">
    <property type="entry name" value="ALKALINE PHOSPHATASE FAMILY PROTEIN (AFU_ORTHOLOGUE AFUA_5G03860)"/>
    <property type="match status" value="1"/>
</dbReference>
<dbReference type="InterPro" id="IPR052900">
    <property type="entry name" value="Phospholipid_Metab_Enz"/>
</dbReference>
<dbReference type="PROSITE" id="PS51318">
    <property type="entry name" value="TAT"/>
    <property type="match status" value="1"/>
</dbReference>
<evidence type="ECO:0000313" key="5">
    <source>
        <dbReference type="Proteomes" id="UP001254608"/>
    </source>
</evidence>
<dbReference type="EMBL" id="JAVRIC010000003">
    <property type="protein sequence ID" value="MDT0496428.1"/>
    <property type="molecule type" value="Genomic_DNA"/>
</dbReference>
<feature type="domain" description="PhoD-like phosphatase metallophosphatase" evidence="2">
    <location>
        <begin position="177"/>
        <end position="573"/>
    </location>
</feature>
<dbReference type="Gene3D" id="2.60.40.380">
    <property type="entry name" value="Purple acid phosphatase-like, N-terminal"/>
    <property type="match status" value="1"/>
</dbReference>
<gene>
    <name evidence="4" type="ORF">RM530_03485</name>
</gene>
<dbReference type="PANTHER" id="PTHR43606">
    <property type="entry name" value="PHOSPHATASE, PUTATIVE (AFU_ORTHOLOGUE AFUA_6G08710)-RELATED"/>
    <property type="match status" value="1"/>
</dbReference>
<evidence type="ECO:0000259" key="3">
    <source>
        <dbReference type="Pfam" id="PF16655"/>
    </source>
</evidence>
<dbReference type="SUPFAM" id="SSF56300">
    <property type="entry name" value="Metallo-dependent phosphatases"/>
    <property type="match status" value="1"/>
</dbReference>
<proteinExistence type="predicted"/>
<accession>A0ABU2WEY9</accession>
<evidence type="ECO:0000256" key="1">
    <source>
        <dbReference type="SAM" id="MobiDB-lite"/>
    </source>
</evidence>